<dbReference type="Gene3D" id="3.20.20.80">
    <property type="entry name" value="Glycosidases"/>
    <property type="match status" value="1"/>
</dbReference>
<dbReference type="CDD" id="cd03143">
    <property type="entry name" value="A4_beta-galactosidase_middle_domain"/>
    <property type="match status" value="1"/>
</dbReference>
<protein>
    <recommendedName>
        <fullName evidence="3">Beta-galactosidase trimerisation domain-containing protein</fullName>
    </recommendedName>
</protein>
<comment type="caution">
    <text evidence="1">The sequence shown here is derived from an EMBL/GenBank/DDBJ whole genome shotgun (WGS) entry which is preliminary data.</text>
</comment>
<dbReference type="Pfam" id="PF14871">
    <property type="entry name" value="GHL6"/>
    <property type="match status" value="1"/>
</dbReference>
<dbReference type="SUPFAM" id="SSF51445">
    <property type="entry name" value="(Trans)glycosidases"/>
    <property type="match status" value="1"/>
</dbReference>
<feature type="non-terminal residue" evidence="1">
    <location>
        <position position="434"/>
    </location>
</feature>
<dbReference type="AlphaFoldDB" id="A0A399CVR6"/>
<evidence type="ECO:0000313" key="2">
    <source>
        <dbReference type="Proteomes" id="UP000266441"/>
    </source>
</evidence>
<name>A0A399CVR6_9BACT</name>
<evidence type="ECO:0000313" key="1">
    <source>
        <dbReference type="EMBL" id="RIH62702.1"/>
    </source>
</evidence>
<dbReference type="InterPro" id="IPR028212">
    <property type="entry name" value="GHL6"/>
</dbReference>
<accession>A0A399CVR6</accession>
<dbReference type="Proteomes" id="UP000266441">
    <property type="component" value="Unassembled WGS sequence"/>
</dbReference>
<dbReference type="EMBL" id="QWET01000057">
    <property type="protein sequence ID" value="RIH62702.1"/>
    <property type="molecule type" value="Genomic_DNA"/>
</dbReference>
<proteinExistence type="predicted"/>
<dbReference type="InterPro" id="IPR017853">
    <property type="entry name" value="GH"/>
</dbReference>
<sequence length="434" mass="49022">MSQIKSNETGEHKNIHQPRYCLFFDNHTMPAIPDVGKNFDVEAFTDRIKDCGVDYLIFSIRCNQGMAYYDTKMGIKHPSLEYDLLGRLAKSCQQKEIALLAYFHAGLSSAEGLQHRDWTTLSFDGWEYREPRFTPYVRTMCYNSPYRDHLIGMIEEVAGNYPVSGIFIDGLQDFGCICPICVKEMKERGVDYSNREEVGKFSHFSIHRLAEDIAGALEVINPDFLLYFKGVPFEQQPGLSNHMVSVHLPSTLGEGGYEILPVYASYLRTLSDLPVMNMTARFYDWGDFGGLRPEAALKSELLYGLANGMRPNVGGHFHPRGDLNNAVFDRIEKIYKELQTMEPWFEDAKNITEIAVVSTLPVLNENNSGQLKAAVRMLGELKQQFDVVTTFSDWSKYKVLVIPDDVTFDAEVTRRVKEHLAAGKAVISSGSSGL</sequence>
<evidence type="ECO:0008006" key="3">
    <source>
        <dbReference type="Google" id="ProtNLM"/>
    </source>
</evidence>
<keyword evidence="2" id="KW-1185">Reference proteome</keyword>
<gene>
    <name evidence="1" type="ORF">D1164_23555</name>
</gene>
<reference evidence="1 2" key="1">
    <citation type="journal article" date="2015" name="Int. J. Syst. Evol. Microbiol.">
        <title>Mariniphaga sediminis sp. nov., isolated from coastal sediment.</title>
        <authorList>
            <person name="Wang F.Q."/>
            <person name="Shen Q.Y."/>
            <person name="Chen G.J."/>
            <person name="Du Z.J."/>
        </authorList>
    </citation>
    <scope>NUCLEOTIDE SEQUENCE [LARGE SCALE GENOMIC DNA]</scope>
    <source>
        <strain evidence="1 2">SY21</strain>
    </source>
</reference>
<organism evidence="1 2">
    <name type="scientific">Mariniphaga sediminis</name>
    <dbReference type="NCBI Taxonomy" id="1628158"/>
    <lineage>
        <taxon>Bacteria</taxon>
        <taxon>Pseudomonadati</taxon>
        <taxon>Bacteroidota</taxon>
        <taxon>Bacteroidia</taxon>
        <taxon>Marinilabiliales</taxon>
        <taxon>Prolixibacteraceae</taxon>
        <taxon>Mariniphaga</taxon>
    </lineage>
</organism>
<dbReference type="InterPro" id="IPR029062">
    <property type="entry name" value="Class_I_gatase-like"/>
</dbReference>
<dbReference type="Gene3D" id="3.40.50.880">
    <property type="match status" value="1"/>
</dbReference>